<organism evidence="8 9">
    <name type="scientific">Arthrobacter subterraneus</name>
    <dbReference type="NCBI Taxonomy" id="335973"/>
    <lineage>
        <taxon>Bacteria</taxon>
        <taxon>Bacillati</taxon>
        <taxon>Actinomycetota</taxon>
        <taxon>Actinomycetes</taxon>
        <taxon>Micrococcales</taxon>
        <taxon>Micrococcaceae</taxon>
        <taxon>Arthrobacter</taxon>
    </lineage>
</organism>
<keyword evidence="5" id="KW-0411">Iron-sulfur</keyword>
<dbReference type="GO" id="GO:0046872">
    <property type="term" value="F:metal ion binding"/>
    <property type="evidence" value="ECO:0007669"/>
    <property type="project" value="UniProtKB-KW"/>
</dbReference>
<proteinExistence type="predicted"/>
<dbReference type="PANTHER" id="PTHR40562">
    <property type="match status" value="1"/>
</dbReference>
<keyword evidence="9" id="KW-1185">Reference proteome</keyword>
<evidence type="ECO:0000256" key="1">
    <source>
        <dbReference type="ARBA" id="ARBA00022714"/>
    </source>
</evidence>
<keyword evidence="4" id="KW-0408">Iron</keyword>
<dbReference type="Pfam" id="PF13806">
    <property type="entry name" value="Rieske_2"/>
    <property type="match status" value="1"/>
</dbReference>
<dbReference type="GO" id="GO:0008942">
    <property type="term" value="F:nitrite reductase [NAD(P)H] activity"/>
    <property type="evidence" value="ECO:0007669"/>
    <property type="project" value="InterPro"/>
</dbReference>
<dbReference type="EMBL" id="FNDT01000004">
    <property type="protein sequence ID" value="SDH96318.1"/>
    <property type="molecule type" value="Genomic_DNA"/>
</dbReference>
<dbReference type="OrthoDB" id="3213360at2"/>
<gene>
    <name evidence="8" type="ORF">SAMN04488693_104209</name>
</gene>
<dbReference type="STRING" id="335973.SAMN04488693_104209"/>
<keyword evidence="1" id="KW-0001">2Fe-2S</keyword>
<dbReference type="InterPro" id="IPR036922">
    <property type="entry name" value="Rieske_2Fe-2S_sf"/>
</dbReference>
<dbReference type="GO" id="GO:0004497">
    <property type="term" value="F:monooxygenase activity"/>
    <property type="evidence" value="ECO:0007669"/>
    <property type="project" value="UniProtKB-ARBA"/>
</dbReference>
<dbReference type="GO" id="GO:0042128">
    <property type="term" value="P:nitrate assimilation"/>
    <property type="evidence" value="ECO:0007669"/>
    <property type="project" value="UniProtKB-KW"/>
</dbReference>
<dbReference type="AlphaFoldDB" id="A0A1G8GPD3"/>
<evidence type="ECO:0000256" key="5">
    <source>
        <dbReference type="ARBA" id="ARBA00023014"/>
    </source>
</evidence>
<dbReference type="PROSITE" id="PS51300">
    <property type="entry name" value="NIRD"/>
    <property type="match status" value="1"/>
</dbReference>
<evidence type="ECO:0000256" key="3">
    <source>
        <dbReference type="ARBA" id="ARBA00023002"/>
    </source>
</evidence>
<keyword evidence="3" id="KW-0560">Oxidoreductase</keyword>
<dbReference type="GO" id="GO:0016705">
    <property type="term" value="F:oxidoreductase activity, acting on paired donors, with incorporation or reduction of molecular oxygen"/>
    <property type="evidence" value="ECO:0007669"/>
    <property type="project" value="UniProtKB-ARBA"/>
</dbReference>
<reference evidence="8 9" key="1">
    <citation type="submission" date="2016-10" db="EMBL/GenBank/DDBJ databases">
        <authorList>
            <person name="de Groot N.N."/>
        </authorList>
    </citation>
    <scope>NUCLEOTIDE SEQUENCE [LARGE SCALE GENOMIC DNA]</scope>
    <source>
        <strain evidence="8 9">NP_1H</strain>
    </source>
</reference>
<keyword evidence="6" id="KW-0534">Nitrate assimilation</keyword>
<dbReference type="SUPFAM" id="SSF50022">
    <property type="entry name" value="ISP domain"/>
    <property type="match status" value="1"/>
</dbReference>
<evidence type="ECO:0000256" key="6">
    <source>
        <dbReference type="ARBA" id="ARBA00023063"/>
    </source>
</evidence>
<dbReference type="RefSeq" id="WP_026544735.1">
    <property type="nucleotide sequence ID" value="NZ_FNDT01000004.1"/>
</dbReference>
<feature type="domain" description="Rieske" evidence="7">
    <location>
        <begin position="22"/>
        <end position="123"/>
    </location>
</feature>
<dbReference type="GO" id="GO:0051537">
    <property type="term" value="F:2 iron, 2 sulfur cluster binding"/>
    <property type="evidence" value="ECO:0007669"/>
    <property type="project" value="UniProtKB-KW"/>
</dbReference>
<evidence type="ECO:0000256" key="4">
    <source>
        <dbReference type="ARBA" id="ARBA00023004"/>
    </source>
</evidence>
<dbReference type="Proteomes" id="UP000199258">
    <property type="component" value="Unassembled WGS sequence"/>
</dbReference>
<protein>
    <submittedName>
        <fullName evidence="8">Assimilatory nitrite reductase (NAD(P)H) small subunit</fullName>
    </submittedName>
</protein>
<evidence type="ECO:0000256" key="2">
    <source>
        <dbReference type="ARBA" id="ARBA00022723"/>
    </source>
</evidence>
<dbReference type="InterPro" id="IPR017941">
    <property type="entry name" value="Rieske_2Fe-2S"/>
</dbReference>
<keyword evidence="2" id="KW-0479">Metal-binding</keyword>
<accession>A0A1G8GPD3</accession>
<dbReference type="PANTHER" id="PTHR40562:SF1">
    <property type="entry name" value="NITRITE REDUCTASE (NADH) SMALL SUBUNIT"/>
    <property type="match status" value="1"/>
</dbReference>
<evidence type="ECO:0000313" key="9">
    <source>
        <dbReference type="Proteomes" id="UP000199258"/>
    </source>
</evidence>
<name>A0A1G8GPD3_9MICC</name>
<evidence type="ECO:0000313" key="8">
    <source>
        <dbReference type="EMBL" id="SDH96318.1"/>
    </source>
</evidence>
<dbReference type="NCBIfam" id="TIGR02378">
    <property type="entry name" value="nirD_assim_sml"/>
    <property type="match status" value="1"/>
</dbReference>
<evidence type="ECO:0000259" key="7">
    <source>
        <dbReference type="PROSITE" id="PS51296"/>
    </source>
</evidence>
<dbReference type="InterPro" id="IPR012748">
    <property type="entry name" value="Rieske-like_NirD"/>
</dbReference>
<sequence>MTLQLDYAPAQDVPAARLDGAWYPICRLADLELCWGEAALIHGRQVALFRVDSSTVFAVSHRDPVSGSQVMARGIVGSRGQRFTITSPLHKEVYFLDSGEPVSGIGTALRSFPTRVIDGKVEVLV</sequence>
<dbReference type="InterPro" id="IPR017881">
    <property type="entry name" value="NirD"/>
</dbReference>
<dbReference type="Gene3D" id="2.102.10.10">
    <property type="entry name" value="Rieske [2Fe-2S] iron-sulphur domain"/>
    <property type="match status" value="1"/>
</dbReference>
<dbReference type="PROSITE" id="PS51296">
    <property type="entry name" value="RIESKE"/>
    <property type="match status" value="1"/>
</dbReference>